<dbReference type="Pfam" id="PF02386">
    <property type="entry name" value="TrkH"/>
    <property type="match status" value="1"/>
</dbReference>
<evidence type="ECO:0000256" key="1">
    <source>
        <dbReference type="ARBA" id="ARBA00004651"/>
    </source>
</evidence>
<protein>
    <submittedName>
        <fullName evidence="9">Ktr system potassium uptake protein D</fullName>
    </submittedName>
</protein>
<feature type="transmembrane region" description="Helical" evidence="8">
    <location>
        <begin position="425"/>
        <end position="445"/>
    </location>
</feature>
<feature type="transmembrane region" description="Helical" evidence="8">
    <location>
        <begin position="366"/>
        <end position="387"/>
    </location>
</feature>
<evidence type="ECO:0000256" key="4">
    <source>
        <dbReference type="ARBA" id="ARBA00022692"/>
    </source>
</evidence>
<feature type="transmembrane region" description="Helical" evidence="8">
    <location>
        <begin position="246"/>
        <end position="269"/>
    </location>
</feature>
<evidence type="ECO:0000256" key="2">
    <source>
        <dbReference type="ARBA" id="ARBA00022448"/>
    </source>
</evidence>
<dbReference type="EMBL" id="BORJ01000001">
    <property type="protein sequence ID" value="GIN94500.1"/>
    <property type="molecule type" value="Genomic_DNA"/>
</dbReference>
<evidence type="ECO:0000256" key="8">
    <source>
        <dbReference type="SAM" id="Phobius"/>
    </source>
</evidence>
<sequence length="464" mass="51775">MTEELTEEMRNLKPLHKRRLYKMSLTPFRVLVSYYFLTVGVVALLLSLPVARQQGADWSAMDAIFIAASSVSVTGLTTVDLSETFSVTGIFILIFALQVGGIGIMTINTFFWLVFGKKIGLKQRQLIQTDQNQLNLSGLVNLLRQILYLIILIEAIGALVLGTYYMNYFEDPKEAFLQGLFASVSATTNAGFDITGESLIPFAHDYFVQFVTMILIILGAIGFPVWTEVRKFLFYKGTKTRFRFSLFTKITTATYFILLVVGTVVIFSLEFNGFLSGKSWHESFFYSLFQSTTMRSAGLLTLDMNDLSTSTILFMSTLMFIGASPSSVGGGIRTTTFALNILFLFHYARGRRTIKVFKREIHHDDVIKSLVVLMLAVILYGSSVVILSATEDVSLISIIFEVASAFGTCGASMGITPDLTIFGKWMLIILMFIGRIGILSFLFIMSSNNKAPDFQYPKERVIIG</sequence>
<feature type="transmembrane region" description="Helical" evidence="8">
    <location>
        <begin position="312"/>
        <end position="345"/>
    </location>
</feature>
<keyword evidence="6" id="KW-0406">Ion transport</keyword>
<evidence type="ECO:0000256" key="6">
    <source>
        <dbReference type="ARBA" id="ARBA00023065"/>
    </source>
</evidence>
<keyword evidence="3" id="KW-1003">Cell membrane</keyword>
<gene>
    <name evidence="9" type="primary">ktrD</name>
    <name evidence="9" type="ORF">J6TS1_03700</name>
</gene>
<feature type="transmembrane region" description="Helical" evidence="8">
    <location>
        <begin position="90"/>
        <end position="115"/>
    </location>
</feature>
<accession>A0ABQ4KSQ5</accession>
<dbReference type="PANTHER" id="PTHR32024:SF4">
    <property type="entry name" value="KTR SYSTEM POTASSIUM UPTAKE PROTEIN D"/>
    <property type="match status" value="1"/>
</dbReference>
<proteinExistence type="predicted"/>
<dbReference type="PANTHER" id="PTHR32024">
    <property type="entry name" value="TRK SYSTEM POTASSIUM UPTAKE PROTEIN TRKG-RELATED"/>
    <property type="match status" value="1"/>
</dbReference>
<keyword evidence="7 8" id="KW-0472">Membrane</keyword>
<evidence type="ECO:0000256" key="3">
    <source>
        <dbReference type="ARBA" id="ARBA00022475"/>
    </source>
</evidence>
<evidence type="ECO:0000313" key="10">
    <source>
        <dbReference type="Proteomes" id="UP000680670"/>
    </source>
</evidence>
<evidence type="ECO:0000256" key="7">
    <source>
        <dbReference type="ARBA" id="ARBA00023136"/>
    </source>
</evidence>
<feature type="transmembrane region" description="Helical" evidence="8">
    <location>
        <begin position="146"/>
        <end position="166"/>
    </location>
</feature>
<reference evidence="9 10" key="1">
    <citation type="submission" date="2021-03" db="EMBL/GenBank/DDBJ databases">
        <title>Antimicrobial resistance genes in bacteria isolated from Japanese honey, and their potential for conferring macrolide and lincosamide resistance in the American foulbrood pathogen Paenibacillus larvae.</title>
        <authorList>
            <person name="Okamoto M."/>
            <person name="Kumagai M."/>
            <person name="Kanamori H."/>
            <person name="Takamatsu D."/>
        </authorList>
    </citation>
    <scope>NUCLEOTIDE SEQUENCE [LARGE SCALE GENOMIC DNA]</scope>
    <source>
        <strain evidence="9 10">J6TS1</strain>
    </source>
</reference>
<evidence type="ECO:0000256" key="5">
    <source>
        <dbReference type="ARBA" id="ARBA00022989"/>
    </source>
</evidence>
<keyword evidence="4 8" id="KW-0812">Transmembrane</keyword>
<organism evidence="9 10">
    <name type="scientific">Siminovitchia terrae</name>
    <name type="common">Bacillus terrae</name>
    <dbReference type="NCBI Taxonomy" id="1914933"/>
    <lineage>
        <taxon>Bacteria</taxon>
        <taxon>Bacillati</taxon>
        <taxon>Bacillota</taxon>
        <taxon>Bacilli</taxon>
        <taxon>Bacillales</taxon>
        <taxon>Bacillaceae</taxon>
        <taxon>Siminovitchia</taxon>
    </lineage>
</organism>
<dbReference type="Proteomes" id="UP000680670">
    <property type="component" value="Unassembled WGS sequence"/>
</dbReference>
<name>A0ABQ4KSQ5_SIMTE</name>
<keyword evidence="10" id="KW-1185">Reference proteome</keyword>
<dbReference type="InterPro" id="IPR003445">
    <property type="entry name" value="Cat_transpt"/>
</dbReference>
<keyword evidence="5 8" id="KW-1133">Transmembrane helix</keyword>
<feature type="transmembrane region" description="Helical" evidence="8">
    <location>
        <begin position="206"/>
        <end position="226"/>
    </location>
</feature>
<comment type="caution">
    <text evidence="9">The sequence shown here is derived from an EMBL/GenBank/DDBJ whole genome shotgun (WGS) entry which is preliminary data.</text>
</comment>
<evidence type="ECO:0000313" key="9">
    <source>
        <dbReference type="EMBL" id="GIN94500.1"/>
    </source>
</evidence>
<feature type="transmembrane region" description="Helical" evidence="8">
    <location>
        <begin position="393"/>
        <end position="413"/>
    </location>
</feature>
<keyword evidence="2" id="KW-0813">Transport</keyword>
<feature type="transmembrane region" description="Helical" evidence="8">
    <location>
        <begin position="32"/>
        <end position="51"/>
    </location>
</feature>
<comment type="subcellular location">
    <subcellularLocation>
        <location evidence="1">Cell membrane</location>
        <topology evidence="1">Multi-pass membrane protein</topology>
    </subcellularLocation>
</comment>